<evidence type="ECO:0000313" key="7">
    <source>
        <dbReference type="EMBL" id="KDN14202.1"/>
    </source>
</evidence>
<comment type="subcellular location">
    <subcellularLocation>
        <location evidence="1">Membrane</location>
        <topology evidence="1">Multi-pass membrane protein</topology>
    </subcellularLocation>
</comment>
<feature type="domain" description="ABC transmembrane type-1" evidence="6">
    <location>
        <begin position="36"/>
        <end position="124"/>
    </location>
</feature>
<evidence type="ECO:0000256" key="5">
    <source>
        <dbReference type="SAM" id="Phobius"/>
    </source>
</evidence>
<dbReference type="InterPro" id="IPR011527">
    <property type="entry name" value="ABC1_TM_dom"/>
</dbReference>
<dbReference type="GO" id="GO:0005524">
    <property type="term" value="F:ATP binding"/>
    <property type="evidence" value="ECO:0007669"/>
    <property type="project" value="InterPro"/>
</dbReference>
<keyword evidence="8" id="KW-1185">Reference proteome</keyword>
<evidence type="ECO:0000256" key="3">
    <source>
        <dbReference type="ARBA" id="ARBA00022989"/>
    </source>
</evidence>
<reference evidence="7 8" key="1">
    <citation type="submission" date="2014-03" db="EMBL/GenBank/DDBJ databases">
        <title>The genomes of two eusocial bee gut symbionts.</title>
        <authorList>
            <person name="Kwong W.K."/>
            <person name="Engel P."/>
            <person name="Koch H."/>
            <person name="Moran N.A."/>
        </authorList>
    </citation>
    <scope>NUCLEOTIDE SEQUENCE [LARGE SCALE GENOMIC DNA]</scope>
    <source>
        <strain evidence="8">wkB29</strain>
    </source>
</reference>
<name>A0A836MQA9_9NEIS</name>
<evidence type="ECO:0000256" key="2">
    <source>
        <dbReference type="ARBA" id="ARBA00022692"/>
    </source>
</evidence>
<evidence type="ECO:0000259" key="6">
    <source>
        <dbReference type="PROSITE" id="PS50929"/>
    </source>
</evidence>
<dbReference type="OrthoDB" id="8613877at2"/>
<dbReference type="PROSITE" id="PS50929">
    <property type="entry name" value="ABC_TM1F"/>
    <property type="match status" value="1"/>
</dbReference>
<keyword evidence="4 5" id="KW-0472">Membrane</keyword>
<keyword evidence="2 5" id="KW-0812">Transmembrane</keyword>
<dbReference type="EMBL" id="JFZV01000009">
    <property type="protein sequence ID" value="KDN14202.1"/>
    <property type="molecule type" value="Genomic_DNA"/>
</dbReference>
<dbReference type="AlphaFoldDB" id="A0A836MQA9"/>
<proteinExistence type="predicted"/>
<dbReference type="Pfam" id="PF07332">
    <property type="entry name" value="Phage_holin_3_6"/>
    <property type="match status" value="1"/>
</dbReference>
<evidence type="ECO:0000313" key="8">
    <source>
        <dbReference type="Proteomes" id="UP000027170"/>
    </source>
</evidence>
<protein>
    <recommendedName>
        <fullName evidence="6">ABC transmembrane type-1 domain-containing protein</fullName>
    </recommendedName>
</protein>
<dbReference type="GO" id="GO:0016020">
    <property type="term" value="C:membrane"/>
    <property type="evidence" value="ECO:0007669"/>
    <property type="project" value="UniProtKB-SubCell"/>
</dbReference>
<sequence>MSLGNLGHDLRKLKIWLTYGSELLWIRVRMLRLDAIAQLQSIITLLVLIMLAGLMFFLGFISLLFGLNTLLTPQAKIWVFFGIAILFLLLILLMSIAIIKLLRKQSQFMTETLAAMNEDINYLKHTSDTKGNGEH</sequence>
<evidence type="ECO:0000256" key="4">
    <source>
        <dbReference type="ARBA" id="ARBA00023136"/>
    </source>
</evidence>
<comment type="caution">
    <text evidence="7">The sequence shown here is derived from an EMBL/GenBank/DDBJ whole genome shotgun (WGS) entry which is preliminary data.</text>
</comment>
<dbReference type="RefSeq" id="WP_051608260.1">
    <property type="nucleotide sequence ID" value="NZ_JFZV01000009.1"/>
</dbReference>
<dbReference type="GO" id="GO:0140359">
    <property type="term" value="F:ABC-type transporter activity"/>
    <property type="evidence" value="ECO:0007669"/>
    <property type="project" value="InterPro"/>
</dbReference>
<feature type="transmembrane region" description="Helical" evidence="5">
    <location>
        <begin position="42"/>
        <end position="65"/>
    </location>
</feature>
<organism evidence="7 8">
    <name type="scientific">Snodgrassella communis</name>
    <dbReference type="NCBI Taxonomy" id="2946699"/>
    <lineage>
        <taxon>Bacteria</taxon>
        <taxon>Pseudomonadati</taxon>
        <taxon>Pseudomonadota</taxon>
        <taxon>Betaproteobacteria</taxon>
        <taxon>Neisseriales</taxon>
        <taxon>Neisseriaceae</taxon>
        <taxon>Snodgrassella</taxon>
    </lineage>
</organism>
<keyword evidence="3 5" id="KW-1133">Transmembrane helix</keyword>
<gene>
    <name evidence="7" type="ORF">SALWKB29_1692</name>
</gene>
<dbReference type="Proteomes" id="UP000027170">
    <property type="component" value="Unassembled WGS sequence"/>
</dbReference>
<accession>A0A836MQA9</accession>
<dbReference type="InterPro" id="IPR009937">
    <property type="entry name" value="Phage_holin_3_6"/>
</dbReference>
<evidence type="ECO:0000256" key="1">
    <source>
        <dbReference type="ARBA" id="ARBA00004141"/>
    </source>
</evidence>
<feature type="transmembrane region" description="Helical" evidence="5">
    <location>
        <begin position="77"/>
        <end position="99"/>
    </location>
</feature>